<name>A0A2N5TVW7_9BASI</name>
<feature type="region of interest" description="Disordered" evidence="1">
    <location>
        <begin position="450"/>
        <end position="473"/>
    </location>
</feature>
<reference evidence="2 3" key="1">
    <citation type="submission" date="2017-11" db="EMBL/GenBank/DDBJ databases">
        <title>De novo assembly and phasing of dikaryotic genomes from two isolates of Puccinia coronata f. sp. avenae, the causal agent of oat crown rust.</title>
        <authorList>
            <person name="Miller M.E."/>
            <person name="Zhang Y."/>
            <person name="Omidvar V."/>
            <person name="Sperschneider J."/>
            <person name="Schwessinger B."/>
            <person name="Raley C."/>
            <person name="Palmer J.M."/>
            <person name="Garnica D."/>
            <person name="Upadhyaya N."/>
            <person name="Rathjen J."/>
            <person name="Taylor J.M."/>
            <person name="Park R.F."/>
            <person name="Dodds P.N."/>
            <person name="Hirsch C.D."/>
            <person name="Kianian S.F."/>
            <person name="Figueroa M."/>
        </authorList>
    </citation>
    <scope>NUCLEOTIDE SEQUENCE [LARGE SCALE GENOMIC DNA]</scope>
    <source>
        <strain evidence="2">12NC29</strain>
    </source>
</reference>
<organism evidence="2 3">
    <name type="scientific">Puccinia coronata f. sp. avenae</name>
    <dbReference type="NCBI Taxonomy" id="200324"/>
    <lineage>
        <taxon>Eukaryota</taxon>
        <taxon>Fungi</taxon>
        <taxon>Dikarya</taxon>
        <taxon>Basidiomycota</taxon>
        <taxon>Pucciniomycotina</taxon>
        <taxon>Pucciniomycetes</taxon>
        <taxon>Pucciniales</taxon>
        <taxon>Pucciniaceae</taxon>
        <taxon>Puccinia</taxon>
    </lineage>
</organism>
<dbReference type="OrthoDB" id="2500928at2759"/>
<sequence length="473" mass="53902">MADAPTTTPPGSPEPLPSTIIEGLTTLDRKWTEIRDTREHLDDPAPLTDEQLEAGRDILAQIATELVPSIQRHLEKLIKALGLGPFARDPKPQLRDVREIIAQLGLILDRTDNTIISLSPWTGTWTAPGTDQTYGVLKKFRCDTLFDLFRSILREGLHEVIVTCIEHIEYFRSGDLARHQAAITAYKEYDYRGSRPPTPQPHPAGEKIIELVGTCREELSRLIDICTRSDLALLQDGWRWIASTCDVWLAEIAERLRVIPDPPAEERPQRMDALEQPFGPPDHEHPPGFIRYHAVPLLRMSVPILKLFRIFLHKLLNKPRATPFRVTDYLSSVDLFRLANCLRYASQTVDLILTHLCWMYDDDTISEAAYRLLDKWPRDLTVQLDRVIVVLSLYHSPPTVESARTPSESIFKTMFYSLRGQLFLATRNFTAEAVRFNSLRNVANQVEVLEASDDDDPPEDIRIERPNPPVDAE</sequence>
<evidence type="ECO:0000313" key="2">
    <source>
        <dbReference type="EMBL" id="PLW29630.1"/>
    </source>
</evidence>
<dbReference type="AlphaFoldDB" id="A0A2N5TVW7"/>
<evidence type="ECO:0000313" key="3">
    <source>
        <dbReference type="Proteomes" id="UP000235388"/>
    </source>
</evidence>
<dbReference type="PANTHER" id="PTHR33069">
    <property type="entry name" value="CHROMOSOME 7, WHOLE GENOME SHOTGUN SEQUENCE-RELATED"/>
    <property type="match status" value="1"/>
</dbReference>
<gene>
    <name evidence="2" type="ORF">PCANC_23410</name>
</gene>
<keyword evidence="3" id="KW-1185">Reference proteome</keyword>
<protein>
    <submittedName>
        <fullName evidence="2">Uncharacterized protein</fullName>
    </submittedName>
</protein>
<dbReference type="EMBL" id="PGCJ01000404">
    <property type="protein sequence ID" value="PLW29630.1"/>
    <property type="molecule type" value="Genomic_DNA"/>
</dbReference>
<proteinExistence type="predicted"/>
<comment type="caution">
    <text evidence="2">The sequence shown here is derived from an EMBL/GenBank/DDBJ whole genome shotgun (WGS) entry which is preliminary data.</text>
</comment>
<dbReference type="Proteomes" id="UP000235388">
    <property type="component" value="Unassembled WGS sequence"/>
</dbReference>
<accession>A0A2N5TVW7</accession>
<evidence type="ECO:0000256" key="1">
    <source>
        <dbReference type="SAM" id="MobiDB-lite"/>
    </source>
</evidence>
<dbReference type="PANTHER" id="PTHR33069:SF3">
    <property type="entry name" value="DYNEIN HEAVY CHAIN TAIL DOMAIN-CONTAINING PROTEIN"/>
    <property type="match status" value="1"/>
</dbReference>